<reference evidence="7" key="1">
    <citation type="submission" date="2021-01" db="EMBL/GenBank/DDBJ databases">
        <title>Adiantum capillus-veneris genome.</title>
        <authorList>
            <person name="Fang Y."/>
            <person name="Liao Q."/>
        </authorList>
    </citation>
    <scope>NUCLEOTIDE SEQUENCE</scope>
    <source>
        <strain evidence="7">H3</strain>
        <tissue evidence="7">Leaf</tissue>
    </source>
</reference>
<feature type="compositionally biased region" description="Polar residues" evidence="5">
    <location>
        <begin position="336"/>
        <end position="346"/>
    </location>
</feature>
<dbReference type="SMART" id="SM00353">
    <property type="entry name" value="HLH"/>
    <property type="match status" value="1"/>
</dbReference>
<protein>
    <recommendedName>
        <fullName evidence="6">BHLH domain-containing protein</fullName>
    </recommendedName>
</protein>
<sequence>MAPLVSTNEVYSQLPAYHLSDSSESNEDPAHGLYTLNAPDVVTASQTVAMGTTLISGASLLTMEEALFYKTVDMLLITMELAIMAETWITRQLPTTMTLASMHDKKRCIMVAQEFLGERARETPLQEDEQEIGAEGHFKTGKERQQLERAYWKSSVRLMNLHSGADCAVQPDHQAEQPQRAAAAEDPACSSASCSSGASPSWPPATASNVSSTSFFGQLFSEEDDSAAARAAISSSYAVDDLLLPPAAAPSAFDNDNLADPASFHLGAFSMVDSFIDSTATGSDGAPSSTLGQTRDHTTGSRQPHTLEFVSPIHNACARAALATSSGDHGFDFQYRSKTNPRQQLHPSDHGDDQESTMSAKKARLGPADDQHCSNAVDPSQLQSLISKVNQSQSARSKEKLGERINALQQLVSPFGKTDTASVLSEAIGYIKFLQEQVQVLSSPYMKNTSTLIANSRQDIGADSSSDLRSRGLCLVPVSCTMSVANNNNFNIGADYWASTPTLSSTMGSSAPNTVRHSATS</sequence>
<dbReference type="PANTHER" id="PTHR16223:SF238">
    <property type="entry name" value="TRANSCRIPTION FACTOR BHLH114"/>
    <property type="match status" value="1"/>
</dbReference>
<keyword evidence="8" id="KW-1185">Reference proteome</keyword>
<evidence type="ECO:0000256" key="2">
    <source>
        <dbReference type="ARBA" id="ARBA00023015"/>
    </source>
</evidence>
<keyword evidence="3" id="KW-0804">Transcription</keyword>
<feature type="region of interest" description="Disordered" evidence="5">
    <location>
        <begin position="332"/>
        <end position="374"/>
    </location>
</feature>
<feature type="region of interest" description="Disordered" evidence="5">
    <location>
        <begin position="280"/>
        <end position="303"/>
    </location>
</feature>
<evidence type="ECO:0000256" key="3">
    <source>
        <dbReference type="ARBA" id="ARBA00023163"/>
    </source>
</evidence>
<dbReference type="PANTHER" id="PTHR16223">
    <property type="entry name" value="TRANSCRIPTION FACTOR BHLH83-RELATED"/>
    <property type="match status" value="1"/>
</dbReference>
<evidence type="ECO:0000256" key="5">
    <source>
        <dbReference type="SAM" id="MobiDB-lite"/>
    </source>
</evidence>
<feature type="compositionally biased region" description="Polar residues" evidence="5">
    <location>
        <begin position="280"/>
        <end position="293"/>
    </location>
</feature>
<accession>A0A9D4UX00</accession>
<comment type="subcellular location">
    <subcellularLocation>
        <location evidence="1">Nucleus</location>
    </subcellularLocation>
</comment>
<evidence type="ECO:0000313" key="7">
    <source>
        <dbReference type="EMBL" id="KAI5075750.1"/>
    </source>
</evidence>
<dbReference type="InterPro" id="IPR045843">
    <property type="entry name" value="IND-like"/>
</dbReference>
<proteinExistence type="predicted"/>
<evidence type="ECO:0000313" key="8">
    <source>
        <dbReference type="Proteomes" id="UP000886520"/>
    </source>
</evidence>
<name>A0A9D4UX00_ADICA</name>
<keyword evidence="2" id="KW-0805">Transcription regulation</keyword>
<dbReference type="GO" id="GO:0000981">
    <property type="term" value="F:DNA-binding transcription factor activity, RNA polymerase II-specific"/>
    <property type="evidence" value="ECO:0007669"/>
    <property type="project" value="TreeGrafter"/>
</dbReference>
<dbReference type="AlphaFoldDB" id="A0A9D4UX00"/>
<keyword evidence="4" id="KW-0539">Nucleus</keyword>
<evidence type="ECO:0000259" key="6">
    <source>
        <dbReference type="PROSITE" id="PS50888"/>
    </source>
</evidence>
<evidence type="ECO:0000256" key="1">
    <source>
        <dbReference type="ARBA" id="ARBA00004123"/>
    </source>
</evidence>
<feature type="domain" description="BHLH" evidence="6">
    <location>
        <begin position="385"/>
        <end position="434"/>
    </location>
</feature>
<evidence type="ECO:0000256" key="4">
    <source>
        <dbReference type="ARBA" id="ARBA00023242"/>
    </source>
</evidence>
<dbReference type="GO" id="GO:0046983">
    <property type="term" value="F:protein dimerization activity"/>
    <property type="evidence" value="ECO:0007669"/>
    <property type="project" value="InterPro"/>
</dbReference>
<gene>
    <name evidence="7" type="ORF">GOP47_0009826</name>
</gene>
<dbReference type="GO" id="GO:0000978">
    <property type="term" value="F:RNA polymerase II cis-regulatory region sequence-specific DNA binding"/>
    <property type="evidence" value="ECO:0007669"/>
    <property type="project" value="TreeGrafter"/>
</dbReference>
<dbReference type="InterPro" id="IPR036638">
    <property type="entry name" value="HLH_DNA-bd_sf"/>
</dbReference>
<dbReference type="EMBL" id="JABFUD020000009">
    <property type="protein sequence ID" value="KAI5075750.1"/>
    <property type="molecule type" value="Genomic_DNA"/>
</dbReference>
<dbReference type="Gene3D" id="4.10.280.10">
    <property type="entry name" value="Helix-loop-helix DNA-binding domain"/>
    <property type="match status" value="1"/>
</dbReference>
<comment type="caution">
    <text evidence="7">The sequence shown here is derived from an EMBL/GenBank/DDBJ whole genome shotgun (WGS) entry which is preliminary data.</text>
</comment>
<dbReference type="CDD" id="cd11393">
    <property type="entry name" value="bHLH_AtbHLH_like"/>
    <property type="match status" value="1"/>
</dbReference>
<dbReference type="Proteomes" id="UP000886520">
    <property type="component" value="Chromosome 9"/>
</dbReference>
<dbReference type="InterPro" id="IPR011598">
    <property type="entry name" value="bHLH_dom"/>
</dbReference>
<dbReference type="InterPro" id="IPR045239">
    <property type="entry name" value="bHLH95_bHLH"/>
</dbReference>
<dbReference type="PROSITE" id="PS50888">
    <property type="entry name" value="BHLH"/>
    <property type="match status" value="1"/>
</dbReference>
<dbReference type="OrthoDB" id="1936604at2759"/>
<dbReference type="GO" id="GO:0005634">
    <property type="term" value="C:nucleus"/>
    <property type="evidence" value="ECO:0007669"/>
    <property type="project" value="UniProtKB-SubCell"/>
</dbReference>
<organism evidence="7 8">
    <name type="scientific">Adiantum capillus-veneris</name>
    <name type="common">Maidenhair fern</name>
    <dbReference type="NCBI Taxonomy" id="13818"/>
    <lineage>
        <taxon>Eukaryota</taxon>
        <taxon>Viridiplantae</taxon>
        <taxon>Streptophyta</taxon>
        <taxon>Embryophyta</taxon>
        <taxon>Tracheophyta</taxon>
        <taxon>Polypodiopsida</taxon>
        <taxon>Polypodiidae</taxon>
        <taxon>Polypodiales</taxon>
        <taxon>Pteridineae</taxon>
        <taxon>Pteridaceae</taxon>
        <taxon>Vittarioideae</taxon>
        <taxon>Adiantum</taxon>
    </lineage>
</organism>
<dbReference type="SUPFAM" id="SSF47459">
    <property type="entry name" value="HLH, helix-loop-helix DNA-binding domain"/>
    <property type="match status" value="1"/>
</dbReference>